<dbReference type="Gene3D" id="1.10.3130.10">
    <property type="entry name" value="serine acetyltransferase, domain 1"/>
    <property type="match status" value="1"/>
</dbReference>
<sequence length="308" mass="34060">MSDKKTSIENAVARLTANYRKEELFLTKSGRHLPVRAAIIDIVKEMRSVIFPGYFDIDSGAAVFPEHYTGYLLNDLFDRMKEQIETAFLYVGEDTASACGKAARVTASFFEQLPDVQEMLLKDVQAGFDGDPAAKSREEIIFSYPGFLAIYVYRLAHILYLEEVPFIPRIMTEYAHDHTGIDINPGATIGEYFFIDHGTGVVIGETTTIGNNVKLYQGVTLGALSTRKGQQLSGVKRHPTIEDNVTIYSNSSVLGGETVIGENTIIGGNTFITESIPANSKVSAKSPELVIKKPRTCVETSNVWDWEN</sequence>
<name>A0A8I0AJE2_9FIRM</name>
<comment type="caution">
    <text evidence="5">The sequence shown here is derived from an EMBL/GenBank/DDBJ whole genome shotgun (WGS) entry which is preliminary data.</text>
</comment>
<dbReference type="Gene3D" id="2.160.10.10">
    <property type="entry name" value="Hexapeptide repeat proteins"/>
    <property type="match status" value="1"/>
</dbReference>
<dbReference type="PANTHER" id="PTHR42811">
    <property type="entry name" value="SERINE ACETYLTRANSFERASE"/>
    <property type="match status" value="1"/>
</dbReference>
<protein>
    <submittedName>
        <fullName evidence="5">Serine acetyltransferase</fullName>
    </submittedName>
</protein>
<comment type="pathway">
    <text evidence="1">Amino-acid biosynthesis; L-cysteine biosynthesis; L-cysteine from L-serine: step 1/2.</text>
</comment>
<dbReference type="CDD" id="cd03354">
    <property type="entry name" value="LbH_SAT"/>
    <property type="match status" value="1"/>
</dbReference>
<dbReference type="GO" id="GO:0016746">
    <property type="term" value="F:acyltransferase activity"/>
    <property type="evidence" value="ECO:0007669"/>
    <property type="project" value="UniProtKB-KW"/>
</dbReference>
<dbReference type="GO" id="GO:0008652">
    <property type="term" value="P:amino acid biosynthetic process"/>
    <property type="evidence" value="ECO:0007669"/>
    <property type="project" value="UniProtKB-KW"/>
</dbReference>
<dbReference type="NCBIfam" id="NF041874">
    <property type="entry name" value="EPS_EpsC"/>
    <property type="match status" value="1"/>
</dbReference>
<evidence type="ECO:0000313" key="5">
    <source>
        <dbReference type="EMBL" id="MBC5651810.1"/>
    </source>
</evidence>
<reference evidence="5 6" key="1">
    <citation type="submission" date="2020-08" db="EMBL/GenBank/DDBJ databases">
        <title>Genome public.</title>
        <authorList>
            <person name="Liu C."/>
            <person name="Sun Q."/>
        </authorList>
    </citation>
    <scope>NUCLEOTIDE SEQUENCE [LARGE SCALE GENOMIC DNA]</scope>
    <source>
        <strain evidence="5 6">BX17</strain>
    </source>
</reference>
<dbReference type="InterPro" id="IPR011004">
    <property type="entry name" value="Trimer_LpxA-like_sf"/>
</dbReference>
<dbReference type="SUPFAM" id="SSF51161">
    <property type="entry name" value="Trimeric LpxA-like enzymes"/>
    <property type="match status" value="1"/>
</dbReference>
<proteinExistence type="predicted"/>
<keyword evidence="3 5" id="KW-0808">Transferase</keyword>
<evidence type="ECO:0000256" key="1">
    <source>
        <dbReference type="ARBA" id="ARBA00004876"/>
    </source>
</evidence>
<dbReference type="InterPro" id="IPR045304">
    <property type="entry name" value="LbH_SAT"/>
</dbReference>
<gene>
    <name evidence="5" type="ORF">H8S54_11980</name>
</gene>
<keyword evidence="4" id="KW-0012">Acyltransferase</keyword>
<keyword evidence="6" id="KW-1185">Reference proteome</keyword>
<organism evidence="5 6">
    <name type="scientific">Blautia segnis</name>
    <dbReference type="NCBI Taxonomy" id="2763030"/>
    <lineage>
        <taxon>Bacteria</taxon>
        <taxon>Bacillati</taxon>
        <taxon>Bacillota</taxon>
        <taxon>Clostridia</taxon>
        <taxon>Lachnospirales</taxon>
        <taxon>Lachnospiraceae</taxon>
        <taxon>Blautia</taxon>
    </lineage>
</organism>
<evidence type="ECO:0000256" key="4">
    <source>
        <dbReference type="ARBA" id="ARBA00023315"/>
    </source>
</evidence>
<evidence type="ECO:0000256" key="2">
    <source>
        <dbReference type="ARBA" id="ARBA00022605"/>
    </source>
</evidence>
<evidence type="ECO:0000256" key="3">
    <source>
        <dbReference type="ARBA" id="ARBA00022679"/>
    </source>
</evidence>
<evidence type="ECO:0000313" key="6">
    <source>
        <dbReference type="Proteomes" id="UP000652847"/>
    </source>
</evidence>
<dbReference type="RefSeq" id="WP_021925680.1">
    <property type="nucleotide sequence ID" value="NZ_JACOOT010000027.1"/>
</dbReference>
<accession>A0A8I0AJE2</accession>
<dbReference type="AlphaFoldDB" id="A0A8I0AJE2"/>
<dbReference type="InterPro" id="IPR053376">
    <property type="entry name" value="Serine_acetyltransferase"/>
</dbReference>
<keyword evidence="2" id="KW-0028">Amino-acid biosynthesis</keyword>
<dbReference type="Proteomes" id="UP000652847">
    <property type="component" value="Unassembled WGS sequence"/>
</dbReference>
<dbReference type="EMBL" id="JACOOT010000027">
    <property type="protein sequence ID" value="MBC5651810.1"/>
    <property type="molecule type" value="Genomic_DNA"/>
</dbReference>
<dbReference type="InterPro" id="IPR042122">
    <property type="entry name" value="Ser_AcTrfase_N_sf"/>
</dbReference>